<dbReference type="Gene3D" id="3.20.10.10">
    <property type="entry name" value="D-amino Acid Aminotransferase, subunit A, domain 2"/>
    <property type="match status" value="1"/>
</dbReference>
<dbReference type="EMBL" id="MU006090">
    <property type="protein sequence ID" value="KAF2842093.1"/>
    <property type="molecule type" value="Genomic_DNA"/>
</dbReference>
<reference evidence="2" key="1">
    <citation type="journal article" date="2020" name="Stud. Mycol.">
        <title>101 Dothideomycetes genomes: a test case for predicting lifestyles and emergence of pathogens.</title>
        <authorList>
            <person name="Haridas S."/>
            <person name="Albert R."/>
            <person name="Binder M."/>
            <person name="Bloem J."/>
            <person name="Labutti K."/>
            <person name="Salamov A."/>
            <person name="Andreopoulos B."/>
            <person name="Baker S."/>
            <person name="Barry K."/>
            <person name="Bills G."/>
            <person name="Bluhm B."/>
            <person name="Cannon C."/>
            <person name="Castanera R."/>
            <person name="Culley D."/>
            <person name="Daum C."/>
            <person name="Ezra D."/>
            <person name="Gonzalez J."/>
            <person name="Henrissat B."/>
            <person name="Kuo A."/>
            <person name="Liang C."/>
            <person name="Lipzen A."/>
            <person name="Lutzoni F."/>
            <person name="Magnuson J."/>
            <person name="Mondo S."/>
            <person name="Nolan M."/>
            <person name="Ohm R."/>
            <person name="Pangilinan J."/>
            <person name="Park H.-J."/>
            <person name="Ramirez L."/>
            <person name="Alfaro M."/>
            <person name="Sun H."/>
            <person name="Tritt A."/>
            <person name="Yoshinaga Y."/>
            <person name="Zwiers L.-H."/>
            <person name="Turgeon B."/>
            <person name="Goodwin S."/>
            <person name="Spatafora J."/>
            <person name="Crous P."/>
            <person name="Grigoriev I."/>
        </authorList>
    </citation>
    <scope>NUCLEOTIDE SEQUENCE</scope>
    <source>
        <strain evidence="2">CBS 101060</strain>
    </source>
</reference>
<dbReference type="OrthoDB" id="5288718at2759"/>
<evidence type="ECO:0008006" key="4">
    <source>
        <dbReference type="Google" id="ProtNLM"/>
    </source>
</evidence>
<dbReference type="SUPFAM" id="SSF56752">
    <property type="entry name" value="D-aminoacid aminotransferase-like PLP-dependent enzymes"/>
    <property type="match status" value="1"/>
</dbReference>
<feature type="region of interest" description="Disordered" evidence="1">
    <location>
        <begin position="210"/>
        <end position="247"/>
    </location>
</feature>
<organism evidence="2 3">
    <name type="scientific">Patellaria atrata CBS 101060</name>
    <dbReference type="NCBI Taxonomy" id="1346257"/>
    <lineage>
        <taxon>Eukaryota</taxon>
        <taxon>Fungi</taxon>
        <taxon>Dikarya</taxon>
        <taxon>Ascomycota</taxon>
        <taxon>Pezizomycotina</taxon>
        <taxon>Dothideomycetes</taxon>
        <taxon>Dothideomycetes incertae sedis</taxon>
        <taxon>Patellariales</taxon>
        <taxon>Patellariaceae</taxon>
        <taxon>Patellaria</taxon>
    </lineage>
</organism>
<sequence>MSDHDFELFTSLRYDPLLLSSPENCSPSLSFQSPSPFYMLVYHRDRMLEAARHFDWQKVADRLQNGIELSNTLLRHVKEYQKKNEARDGPLKIKILFDDQGSLGTELSPIPSVSLETLYPPSLSPPFNPPSSKTLILDTEPTHSSSYTSLKTTNRRHYDSARTRSLRATADEVLLFNECDEITEGTMTSVYLFKGGRWVTPPVGVPYGRYPSKQATEATAGERRTPFPGRWGHSVRSEYSGSGGQRGTTRRWALTKALCIEEVTGRLSLSEGEGAWISNGVRGFKYGYITLQKP</sequence>
<dbReference type="InterPro" id="IPR043131">
    <property type="entry name" value="BCAT-like_N"/>
</dbReference>
<dbReference type="Pfam" id="PF01063">
    <property type="entry name" value="Aminotran_4"/>
    <property type="match status" value="1"/>
</dbReference>
<name>A0A9P4SG71_9PEZI</name>
<dbReference type="InterPro" id="IPR001544">
    <property type="entry name" value="Aminotrans_IV"/>
</dbReference>
<dbReference type="Gene3D" id="3.30.470.10">
    <property type="match status" value="1"/>
</dbReference>
<evidence type="ECO:0000313" key="2">
    <source>
        <dbReference type="EMBL" id="KAF2842093.1"/>
    </source>
</evidence>
<dbReference type="Proteomes" id="UP000799429">
    <property type="component" value="Unassembled WGS sequence"/>
</dbReference>
<evidence type="ECO:0000256" key="1">
    <source>
        <dbReference type="SAM" id="MobiDB-lite"/>
    </source>
</evidence>
<dbReference type="AlphaFoldDB" id="A0A9P4SG71"/>
<dbReference type="GO" id="GO:0003824">
    <property type="term" value="F:catalytic activity"/>
    <property type="evidence" value="ECO:0007669"/>
    <property type="project" value="InterPro"/>
</dbReference>
<gene>
    <name evidence="2" type="ORF">M501DRAFT_927496</name>
</gene>
<dbReference type="InterPro" id="IPR043132">
    <property type="entry name" value="BCAT-like_C"/>
</dbReference>
<comment type="caution">
    <text evidence="2">The sequence shown here is derived from an EMBL/GenBank/DDBJ whole genome shotgun (WGS) entry which is preliminary data.</text>
</comment>
<keyword evidence="3" id="KW-1185">Reference proteome</keyword>
<proteinExistence type="predicted"/>
<dbReference type="InterPro" id="IPR036038">
    <property type="entry name" value="Aminotransferase-like"/>
</dbReference>
<evidence type="ECO:0000313" key="3">
    <source>
        <dbReference type="Proteomes" id="UP000799429"/>
    </source>
</evidence>
<accession>A0A9P4SG71</accession>
<protein>
    <recommendedName>
        <fullName evidence="4">Aminotransferase class IV</fullName>
    </recommendedName>
</protein>